<sequence length="257" mass="29694">MDGGNIGTAFQKMGSPNFGAAKEFQLFCGFLLFSVAVLKYSLNLDGLLKILYDKPLNFNEKIKYQSKYIKKTITKITMMKYLFFTFFCFSICFSQSPRRVMKKIRANPIIFIDSINVEPAEMQKFDPNIISLVTVFKSKEAVELYGEDGKDGVIFIETKPFNKNRYQNYFKTKSPAYKKIIEEELNPENVQYILNGKILTENYDGDLASITDKTFKKIQIINSQELEKKYKITGKTYGILITSDVPENLYKGKEKFK</sequence>
<evidence type="ECO:0000313" key="3">
    <source>
        <dbReference type="Proteomes" id="UP000035900"/>
    </source>
</evidence>
<comment type="caution">
    <text evidence="2">The sequence shown here is derived from an EMBL/GenBank/DDBJ whole genome shotgun (WGS) entry which is preliminary data.</text>
</comment>
<dbReference type="STRING" id="1304281.ACM44_13110"/>
<feature type="transmembrane region" description="Helical" evidence="1">
    <location>
        <begin position="78"/>
        <end position="96"/>
    </location>
</feature>
<keyword evidence="3" id="KW-1185">Reference proteome</keyword>
<keyword evidence="1" id="KW-0812">Transmembrane</keyword>
<evidence type="ECO:0000256" key="1">
    <source>
        <dbReference type="SAM" id="Phobius"/>
    </source>
</evidence>
<name>A0A0J7IWD4_9FLAO</name>
<reference evidence="2 3" key="1">
    <citation type="journal article" date="2004" name="Int. J. Syst. Evol. Microbiol.">
        <title>Kaistella koreensis gen. nov., sp. nov., a novel member of the Chryseobacterium-Bergeyella-Riemerella branch.</title>
        <authorList>
            <person name="Kim M.K."/>
            <person name="Im W.T."/>
            <person name="Shin Y.K."/>
            <person name="Lim J.H."/>
            <person name="Kim S.H."/>
            <person name="Lee B.C."/>
            <person name="Park M.Y."/>
            <person name="Lee K.Y."/>
            <person name="Lee S.T."/>
        </authorList>
    </citation>
    <scope>NUCLEOTIDE SEQUENCE [LARGE SCALE GENOMIC DNA]</scope>
    <source>
        <strain evidence="2 3">CCUG 49689</strain>
    </source>
</reference>
<protein>
    <recommendedName>
        <fullName evidence="4">TonB-dependent receptor plug domain-containing protein</fullName>
    </recommendedName>
</protein>
<keyword evidence="1" id="KW-0472">Membrane</keyword>
<evidence type="ECO:0008006" key="4">
    <source>
        <dbReference type="Google" id="ProtNLM"/>
    </source>
</evidence>
<dbReference type="EMBL" id="LFNG01000023">
    <property type="protein sequence ID" value="KMQ70267.1"/>
    <property type="molecule type" value="Genomic_DNA"/>
</dbReference>
<dbReference type="AlphaFoldDB" id="A0A0J7IWD4"/>
<proteinExistence type="predicted"/>
<feature type="transmembrane region" description="Helical" evidence="1">
    <location>
        <begin position="24"/>
        <end position="42"/>
    </location>
</feature>
<dbReference type="PATRIC" id="fig|1304281.5.peg.2829"/>
<dbReference type="Proteomes" id="UP000035900">
    <property type="component" value="Unassembled WGS sequence"/>
</dbReference>
<accession>A0A0J7IWD4</accession>
<keyword evidence="1" id="KW-1133">Transmembrane helix</keyword>
<gene>
    <name evidence="2" type="ORF">ACM44_13110</name>
</gene>
<organism evidence="2 3">
    <name type="scientific">Chryseobacterium koreense CCUG 49689</name>
    <dbReference type="NCBI Taxonomy" id="1304281"/>
    <lineage>
        <taxon>Bacteria</taxon>
        <taxon>Pseudomonadati</taxon>
        <taxon>Bacteroidota</taxon>
        <taxon>Flavobacteriia</taxon>
        <taxon>Flavobacteriales</taxon>
        <taxon>Weeksellaceae</taxon>
        <taxon>Chryseobacterium group</taxon>
        <taxon>Chryseobacterium</taxon>
    </lineage>
</organism>
<evidence type="ECO:0000313" key="2">
    <source>
        <dbReference type="EMBL" id="KMQ70267.1"/>
    </source>
</evidence>